<keyword evidence="1" id="KW-0472">Membrane</keyword>
<evidence type="ECO:0000256" key="1">
    <source>
        <dbReference type="SAM" id="Phobius"/>
    </source>
</evidence>
<gene>
    <name evidence="3" type="ORF">FB476_0665</name>
</gene>
<evidence type="ECO:0000259" key="2">
    <source>
        <dbReference type="Pfam" id="PF12158"/>
    </source>
</evidence>
<protein>
    <submittedName>
        <fullName evidence="3">Uncharacterized protein DUF3592</fullName>
    </submittedName>
</protein>
<evidence type="ECO:0000313" key="4">
    <source>
        <dbReference type="Proteomes" id="UP000315133"/>
    </source>
</evidence>
<organism evidence="3 4">
    <name type="scientific">Ornithinimicrobium humiphilum</name>
    <dbReference type="NCBI Taxonomy" id="125288"/>
    <lineage>
        <taxon>Bacteria</taxon>
        <taxon>Bacillati</taxon>
        <taxon>Actinomycetota</taxon>
        <taxon>Actinomycetes</taxon>
        <taxon>Micrococcales</taxon>
        <taxon>Ornithinimicrobiaceae</taxon>
        <taxon>Ornithinimicrobium</taxon>
    </lineage>
</organism>
<feature type="domain" description="DUF3592" evidence="2">
    <location>
        <begin position="34"/>
        <end position="105"/>
    </location>
</feature>
<keyword evidence="4" id="KW-1185">Reference proteome</keyword>
<keyword evidence="1" id="KW-0812">Transmembrane</keyword>
<dbReference type="RefSeq" id="WP_141817519.1">
    <property type="nucleotide sequence ID" value="NZ_BAAAIL010000003.1"/>
</dbReference>
<feature type="transmembrane region" description="Helical" evidence="1">
    <location>
        <begin position="113"/>
        <end position="137"/>
    </location>
</feature>
<dbReference type="InterPro" id="IPR021994">
    <property type="entry name" value="DUF3592"/>
</dbReference>
<keyword evidence="1" id="KW-1133">Transmembrane helix</keyword>
<dbReference type="Pfam" id="PF12158">
    <property type="entry name" value="DUF3592"/>
    <property type="match status" value="1"/>
</dbReference>
<reference evidence="3 4" key="1">
    <citation type="submission" date="2019-06" db="EMBL/GenBank/DDBJ databases">
        <title>Sequencing the genomes of 1000 actinobacteria strains.</title>
        <authorList>
            <person name="Klenk H.-P."/>
        </authorList>
    </citation>
    <scope>NUCLEOTIDE SEQUENCE [LARGE SCALE GENOMIC DNA]</scope>
    <source>
        <strain evidence="3 4">DSM 12362</strain>
    </source>
</reference>
<dbReference type="EMBL" id="VFPU01000001">
    <property type="protein sequence ID" value="TQM95815.1"/>
    <property type="molecule type" value="Genomic_DNA"/>
</dbReference>
<dbReference type="AlphaFoldDB" id="A0A543KL64"/>
<sequence length="138" mass="15027">MLPYVLMGIGPVVLVVGLLLMRSADAASSSQEVVEGTLVRWEHRHVGSSTNLGSLGSLPVVRFRTTDGREVEGKPRRAADRGIYRTGHRVQVRYDRADPTSFLVRQGWLDRPYAFVVLVGAGLTLLSVVLPVVFSALG</sequence>
<name>A0A543KL64_9MICO</name>
<proteinExistence type="predicted"/>
<dbReference type="OrthoDB" id="5150237at2"/>
<evidence type="ECO:0000313" key="3">
    <source>
        <dbReference type="EMBL" id="TQM95815.1"/>
    </source>
</evidence>
<accession>A0A543KL64</accession>
<dbReference type="Proteomes" id="UP000315133">
    <property type="component" value="Unassembled WGS sequence"/>
</dbReference>
<comment type="caution">
    <text evidence="3">The sequence shown here is derived from an EMBL/GenBank/DDBJ whole genome shotgun (WGS) entry which is preliminary data.</text>
</comment>